<gene>
    <name evidence="7" type="ORF">BP6252_12564</name>
</gene>
<dbReference type="CDD" id="cd15534">
    <property type="entry name" value="PHD2_PHF12_Rco1"/>
    <property type="match status" value="1"/>
</dbReference>
<feature type="region of interest" description="Disordered" evidence="5">
    <location>
        <begin position="77"/>
        <end position="183"/>
    </location>
</feature>
<feature type="domain" description="PHD-type" evidence="6">
    <location>
        <begin position="771"/>
        <end position="819"/>
    </location>
</feature>
<feature type="compositionally biased region" description="Basic and acidic residues" evidence="5">
    <location>
        <begin position="630"/>
        <end position="647"/>
    </location>
</feature>
<feature type="region of interest" description="Disordered" evidence="5">
    <location>
        <begin position="519"/>
        <end position="764"/>
    </location>
</feature>
<dbReference type="Proteomes" id="UP000256645">
    <property type="component" value="Unassembled WGS sequence"/>
</dbReference>
<dbReference type="EMBL" id="PDLM01000016">
    <property type="protein sequence ID" value="RDW59477.1"/>
    <property type="molecule type" value="Genomic_DNA"/>
</dbReference>
<feature type="compositionally biased region" description="Low complexity" evidence="5">
    <location>
        <begin position="491"/>
        <end position="501"/>
    </location>
</feature>
<dbReference type="PANTHER" id="PTHR47636:SF1">
    <property type="entry name" value="TRANSCRIPTIONAL REGULATORY PROTEIN RCO1"/>
    <property type="match status" value="1"/>
</dbReference>
<dbReference type="InterPro" id="IPR019787">
    <property type="entry name" value="Znf_PHD-finger"/>
</dbReference>
<evidence type="ECO:0000256" key="3">
    <source>
        <dbReference type="ARBA" id="ARBA00022833"/>
    </source>
</evidence>
<evidence type="ECO:0000256" key="4">
    <source>
        <dbReference type="PROSITE-ProRule" id="PRU00146"/>
    </source>
</evidence>
<dbReference type="PROSITE" id="PS50016">
    <property type="entry name" value="ZF_PHD_2"/>
    <property type="match status" value="1"/>
</dbReference>
<feature type="compositionally biased region" description="Basic and acidic residues" evidence="5">
    <location>
        <begin position="433"/>
        <end position="442"/>
    </location>
</feature>
<dbReference type="OrthoDB" id="5876363at2759"/>
<sequence>MGTSRPTRSRFSSPFLPANTTSASVSTVSGSAERSRDKEKERPKTFMDRWVEPPLPLPRPSFADAGIARHGVVANMAPLGTRPSSKIIKSARAGSADSARYSPVAGRKAAASRDAESTPEPSRLSVVTEPEAADSVSAKTESVEIESTLPSTPAQQTSPLDLGSPTPQPDPLSASPPAESNSITKEVLSADSGQTTFTINSPQSITSPRSVAALLLAANPPRVHQSPYAPLPPQGYRPTTAQGPYGSPYGPSKNSGERQVTVGEVDRVVEAAVNVAVQQRRWPTAFALRTLYDENRNNARIVRLFDSIYIQTATEEERKEFATLMKFKKKDGKKDKKADYYFNGDGSDFALPITQPQFQQVNFTEGATPIPSQNSPAQTPCHLQPYQTPYANTQQSQQPDLPSMAKVTQQIKDPAVKATNEDKSTMAASESTASKDDAMEHQNKKHKGNDFQPSEMEIDKAVNGNGSGNGESSGLVTTPEPSEQTRERSDSVASSTSSLSSLDEGILVAGEAFMSPVRDSHAATPRANTNDDAEHASHTQSHDQPISSSKALGPKTHTFSSATPLPPSSSLSNNPSSPPDSLNNEMPSVVAPSSPAQQLPFFKPKKEFNKVTGSAYDADDISSRRKRKAKDVTERSVDPQPSFERHLLATAAEVESSDGGDSAIALPPAKRPRVRLLNTSRRSNYDSEAESSPTLLEFRPDLAPASRSTSRAGTPINSGRPSRREKKSGTGLRVKSSPMKKKGGTAGIPRAGGERSPIANGALPHNQEDNDDYCSACGGNGDLVCCDGCVRSFHFKCVDPPMNQDALPDEWFCYSCLARRDGRQPAADGVFGILQSFMERKNPTSFHLKKDIREYFEGVKTGADGEYEDAAPLEKPKNRAGYEEAPDYFKLKDAKGNSILCHLCHTSASPPNRMIIPCGFCELSWHLDCLDPPLAKEPPLAKKWRCPAHVDDLLADTPGTLGPAHRFRKIKGASVITPAFSRGTKNNGHIEIENAPSDDEDGGFYEQREYGRVYKLPERGVKLDFISQVKRKCHTPGYDPRYPYPSSGRLQGSQQQAAAPVRRSVTEQQAALNLAYFASHLADPSQILIDTLLAHAPSAVVDLIAQGDTSNFEAGKISEQDQVALGAMANLIAKLQSGMLVQPKMATPPLDDGKDVKVEIGSQTHDDDAAMQI</sequence>
<reference evidence="7 8" key="1">
    <citation type="journal article" date="2018" name="IMA Fungus">
        <title>IMA Genome-F 9: Draft genome sequence of Annulohypoxylon stygium, Aspergillus mulundensis, Berkeleyomyces basicola (syn. Thielaviopsis basicola), Ceratocystis smalleyi, two Cercospora beticola strains, Coleophoma cylindrospora, Fusarium fracticaudum, Phialophora cf. hyalina, and Morchella septimelata.</title>
        <authorList>
            <person name="Wingfield B.D."/>
            <person name="Bills G.F."/>
            <person name="Dong Y."/>
            <person name="Huang W."/>
            <person name="Nel W.J."/>
            <person name="Swalarsk-Parry B.S."/>
            <person name="Vaghefi N."/>
            <person name="Wilken P.M."/>
            <person name="An Z."/>
            <person name="de Beer Z.W."/>
            <person name="De Vos L."/>
            <person name="Chen L."/>
            <person name="Duong T.A."/>
            <person name="Gao Y."/>
            <person name="Hammerbacher A."/>
            <person name="Kikkert J.R."/>
            <person name="Li Y."/>
            <person name="Li H."/>
            <person name="Li K."/>
            <person name="Li Q."/>
            <person name="Liu X."/>
            <person name="Ma X."/>
            <person name="Naidoo K."/>
            <person name="Pethybridge S.J."/>
            <person name="Sun J."/>
            <person name="Steenkamp E.T."/>
            <person name="van der Nest M.A."/>
            <person name="van Wyk S."/>
            <person name="Wingfield M.J."/>
            <person name="Xiong C."/>
            <person name="Yue Q."/>
            <person name="Zhang X."/>
        </authorList>
    </citation>
    <scope>NUCLEOTIDE SEQUENCE [LARGE SCALE GENOMIC DNA]</scope>
    <source>
        <strain evidence="7 8">BP6252</strain>
    </source>
</reference>
<dbReference type="SMART" id="SM00249">
    <property type="entry name" value="PHD"/>
    <property type="match status" value="2"/>
</dbReference>
<keyword evidence="8" id="KW-1185">Reference proteome</keyword>
<dbReference type="InterPro" id="IPR011011">
    <property type="entry name" value="Znf_FYVE_PHD"/>
</dbReference>
<dbReference type="STRING" id="1849047.A0A3D8QCN3"/>
<dbReference type="PANTHER" id="PTHR47636">
    <property type="entry name" value="TRANSCRIPTIONAL REGULATORY PROTEIN RCO1"/>
    <property type="match status" value="1"/>
</dbReference>
<dbReference type="Gene3D" id="2.30.30.1150">
    <property type="match status" value="1"/>
</dbReference>
<evidence type="ECO:0000313" key="7">
    <source>
        <dbReference type="EMBL" id="RDW59477.1"/>
    </source>
</evidence>
<evidence type="ECO:0000259" key="6">
    <source>
        <dbReference type="PROSITE" id="PS50016"/>
    </source>
</evidence>
<dbReference type="SUPFAM" id="SSF57903">
    <property type="entry name" value="FYVE/PHD zinc finger"/>
    <property type="match status" value="2"/>
</dbReference>
<dbReference type="PROSITE" id="PS01359">
    <property type="entry name" value="ZF_PHD_1"/>
    <property type="match status" value="1"/>
</dbReference>
<feature type="compositionally biased region" description="Polar residues" evidence="5">
    <location>
        <begin position="366"/>
        <end position="378"/>
    </location>
</feature>
<accession>A0A3D8QCN3</accession>
<name>A0A3D8QCN3_9HELO</name>
<dbReference type="GO" id="GO:0032221">
    <property type="term" value="C:Rpd3S complex"/>
    <property type="evidence" value="ECO:0007669"/>
    <property type="project" value="TreeGrafter"/>
</dbReference>
<evidence type="ECO:0000256" key="1">
    <source>
        <dbReference type="ARBA" id="ARBA00022723"/>
    </source>
</evidence>
<dbReference type="GO" id="GO:0008270">
    <property type="term" value="F:zinc ion binding"/>
    <property type="evidence" value="ECO:0007669"/>
    <property type="project" value="UniProtKB-KW"/>
</dbReference>
<evidence type="ECO:0000256" key="5">
    <source>
        <dbReference type="SAM" id="MobiDB-lite"/>
    </source>
</evidence>
<dbReference type="InterPro" id="IPR013083">
    <property type="entry name" value="Znf_RING/FYVE/PHD"/>
</dbReference>
<feature type="region of interest" description="Disordered" evidence="5">
    <location>
        <begin position="366"/>
        <end position="501"/>
    </location>
</feature>
<evidence type="ECO:0000256" key="2">
    <source>
        <dbReference type="ARBA" id="ARBA00022771"/>
    </source>
</evidence>
<dbReference type="Pfam" id="PF00628">
    <property type="entry name" value="PHD"/>
    <property type="match status" value="2"/>
</dbReference>
<dbReference type="InterPro" id="IPR019786">
    <property type="entry name" value="Zinc_finger_PHD-type_CS"/>
</dbReference>
<protein>
    <recommendedName>
        <fullName evidence="6">PHD-type domain-containing protein</fullName>
    </recommendedName>
</protein>
<feature type="compositionally biased region" description="Basic and acidic residues" evidence="5">
    <location>
        <begin position="33"/>
        <end position="51"/>
    </location>
</feature>
<comment type="caution">
    <text evidence="7">The sequence shown here is derived from an EMBL/GenBank/DDBJ whole genome shotgun (WGS) entry which is preliminary data.</text>
</comment>
<dbReference type="InterPro" id="IPR001965">
    <property type="entry name" value="Znf_PHD"/>
</dbReference>
<feature type="compositionally biased region" description="Polar residues" evidence="5">
    <location>
        <begin position="706"/>
        <end position="720"/>
    </location>
</feature>
<dbReference type="AlphaFoldDB" id="A0A3D8QCN3"/>
<dbReference type="Gene3D" id="3.30.40.10">
    <property type="entry name" value="Zinc/RING finger domain, C3HC4 (zinc finger)"/>
    <property type="match status" value="1"/>
</dbReference>
<keyword evidence="1" id="KW-0479">Metal-binding</keyword>
<feature type="compositionally biased region" description="Polar residues" evidence="5">
    <location>
        <begin position="385"/>
        <end position="411"/>
    </location>
</feature>
<keyword evidence="3" id="KW-0862">Zinc</keyword>
<feature type="compositionally biased region" description="Low complexity" evidence="5">
    <location>
        <begin position="560"/>
        <end position="584"/>
    </location>
</feature>
<dbReference type="InterPro" id="IPR052819">
    <property type="entry name" value="Chromatin_regulatory_protein"/>
</dbReference>
<feature type="compositionally biased region" description="Polar residues" evidence="5">
    <location>
        <begin position="148"/>
        <end position="159"/>
    </location>
</feature>
<organism evidence="7 8">
    <name type="scientific">Coleophoma cylindrospora</name>
    <dbReference type="NCBI Taxonomy" id="1849047"/>
    <lineage>
        <taxon>Eukaryota</taxon>
        <taxon>Fungi</taxon>
        <taxon>Dikarya</taxon>
        <taxon>Ascomycota</taxon>
        <taxon>Pezizomycotina</taxon>
        <taxon>Leotiomycetes</taxon>
        <taxon>Helotiales</taxon>
        <taxon>Dermateaceae</taxon>
        <taxon>Coleophoma</taxon>
    </lineage>
</organism>
<feature type="region of interest" description="Disordered" evidence="5">
    <location>
        <begin position="1"/>
        <end position="57"/>
    </location>
</feature>
<keyword evidence="2 4" id="KW-0863">Zinc-finger</keyword>
<dbReference type="CDD" id="cd15535">
    <property type="entry name" value="PHD1_Rco1"/>
    <property type="match status" value="1"/>
</dbReference>
<feature type="compositionally biased region" description="Low complexity" evidence="5">
    <location>
        <begin position="1"/>
        <end position="32"/>
    </location>
</feature>
<proteinExistence type="predicted"/>
<dbReference type="GO" id="GO:0006357">
    <property type="term" value="P:regulation of transcription by RNA polymerase II"/>
    <property type="evidence" value="ECO:0007669"/>
    <property type="project" value="TreeGrafter"/>
</dbReference>
<feature type="compositionally biased region" description="Basic and acidic residues" evidence="5">
    <location>
        <begin position="532"/>
        <end position="541"/>
    </location>
</feature>
<evidence type="ECO:0000313" key="8">
    <source>
        <dbReference type="Proteomes" id="UP000256645"/>
    </source>
</evidence>